<feature type="compositionally biased region" description="Pro residues" evidence="1">
    <location>
        <begin position="211"/>
        <end position="222"/>
    </location>
</feature>
<name>A2DWV5_TRIV3</name>
<evidence type="ECO:0000313" key="2">
    <source>
        <dbReference type="EMBL" id="EAY15137.1"/>
    </source>
</evidence>
<reference evidence="2" key="2">
    <citation type="journal article" date="2007" name="Science">
        <title>Draft genome sequence of the sexually transmitted pathogen Trichomonas vaginalis.</title>
        <authorList>
            <person name="Carlton J.M."/>
            <person name="Hirt R.P."/>
            <person name="Silva J.C."/>
            <person name="Delcher A.L."/>
            <person name="Schatz M."/>
            <person name="Zhao Q."/>
            <person name="Wortman J.R."/>
            <person name="Bidwell S.L."/>
            <person name="Alsmark U.C.M."/>
            <person name="Besteiro S."/>
            <person name="Sicheritz-Ponten T."/>
            <person name="Noel C.J."/>
            <person name="Dacks J.B."/>
            <person name="Foster P.G."/>
            <person name="Simillion C."/>
            <person name="Van de Peer Y."/>
            <person name="Miranda-Saavedra D."/>
            <person name="Barton G.J."/>
            <person name="Westrop G.D."/>
            <person name="Mueller S."/>
            <person name="Dessi D."/>
            <person name="Fiori P.L."/>
            <person name="Ren Q."/>
            <person name="Paulsen I."/>
            <person name="Zhang H."/>
            <person name="Bastida-Corcuera F.D."/>
            <person name="Simoes-Barbosa A."/>
            <person name="Brown M.T."/>
            <person name="Hayes R.D."/>
            <person name="Mukherjee M."/>
            <person name="Okumura C.Y."/>
            <person name="Schneider R."/>
            <person name="Smith A.J."/>
            <person name="Vanacova S."/>
            <person name="Villalvazo M."/>
            <person name="Haas B.J."/>
            <person name="Pertea M."/>
            <person name="Feldblyum T.V."/>
            <person name="Utterback T.R."/>
            <person name="Shu C.L."/>
            <person name="Osoegawa K."/>
            <person name="de Jong P.J."/>
            <person name="Hrdy I."/>
            <person name="Horvathova L."/>
            <person name="Zubacova Z."/>
            <person name="Dolezal P."/>
            <person name="Malik S.B."/>
            <person name="Logsdon J.M. Jr."/>
            <person name="Henze K."/>
            <person name="Gupta A."/>
            <person name="Wang C.C."/>
            <person name="Dunne R.L."/>
            <person name="Upcroft J.A."/>
            <person name="Upcroft P."/>
            <person name="White O."/>
            <person name="Salzberg S.L."/>
            <person name="Tang P."/>
            <person name="Chiu C.-H."/>
            <person name="Lee Y.-S."/>
            <person name="Embley T.M."/>
            <person name="Coombs G.H."/>
            <person name="Mottram J.C."/>
            <person name="Tachezy J."/>
            <person name="Fraser-Liggett C.M."/>
            <person name="Johnson P.J."/>
        </authorList>
    </citation>
    <scope>NUCLEOTIDE SEQUENCE [LARGE SCALE GENOMIC DNA]</scope>
    <source>
        <strain evidence="2">G3</strain>
    </source>
</reference>
<gene>
    <name evidence="2" type="ORF">TVAG_392540</name>
</gene>
<reference evidence="2" key="1">
    <citation type="submission" date="2006-10" db="EMBL/GenBank/DDBJ databases">
        <authorList>
            <person name="Amadeo P."/>
            <person name="Zhao Q."/>
            <person name="Wortman J."/>
            <person name="Fraser-Liggett C."/>
            <person name="Carlton J."/>
        </authorList>
    </citation>
    <scope>NUCLEOTIDE SEQUENCE</scope>
    <source>
        <strain evidence="2">G3</strain>
    </source>
</reference>
<feature type="compositionally biased region" description="Basic and acidic residues" evidence="1">
    <location>
        <begin position="66"/>
        <end position="75"/>
    </location>
</feature>
<organism evidence="2 3">
    <name type="scientific">Trichomonas vaginalis (strain ATCC PRA-98 / G3)</name>
    <dbReference type="NCBI Taxonomy" id="412133"/>
    <lineage>
        <taxon>Eukaryota</taxon>
        <taxon>Metamonada</taxon>
        <taxon>Parabasalia</taxon>
        <taxon>Trichomonadida</taxon>
        <taxon>Trichomonadidae</taxon>
        <taxon>Trichomonas</taxon>
    </lineage>
</organism>
<dbReference type="InParanoid" id="A2DWV5"/>
<evidence type="ECO:0000256" key="1">
    <source>
        <dbReference type="SAM" id="MobiDB-lite"/>
    </source>
</evidence>
<dbReference type="AlphaFoldDB" id="A2DWV5"/>
<dbReference type="EMBL" id="DS113260">
    <property type="protein sequence ID" value="EAY15137.1"/>
    <property type="molecule type" value="Genomic_DNA"/>
</dbReference>
<dbReference type="Proteomes" id="UP000001542">
    <property type="component" value="Unassembled WGS sequence"/>
</dbReference>
<feature type="compositionally biased region" description="Polar residues" evidence="1">
    <location>
        <begin position="158"/>
        <end position="170"/>
    </location>
</feature>
<accession>A2DWV5</accession>
<dbReference type="VEuPathDB" id="TrichDB:TVAG_392540"/>
<feature type="compositionally biased region" description="Polar residues" evidence="1">
    <location>
        <begin position="245"/>
        <end position="260"/>
    </location>
</feature>
<evidence type="ECO:0000313" key="3">
    <source>
        <dbReference type="Proteomes" id="UP000001542"/>
    </source>
</evidence>
<proteinExistence type="predicted"/>
<feature type="region of interest" description="Disordered" evidence="1">
    <location>
        <begin position="130"/>
        <end position="192"/>
    </location>
</feature>
<feature type="region of interest" description="Disordered" evidence="1">
    <location>
        <begin position="205"/>
        <end position="260"/>
    </location>
</feature>
<dbReference type="VEuPathDB" id="TrichDB:TVAGG3_0839330"/>
<protein>
    <submittedName>
        <fullName evidence="2">Uncharacterized protein</fullName>
    </submittedName>
</protein>
<dbReference type="KEGG" id="tva:4773138"/>
<dbReference type="RefSeq" id="XP_001327360.1">
    <property type="nucleotide sequence ID" value="XM_001327325.1"/>
</dbReference>
<keyword evidence="3" id="KW-1185">Reference proteome</keyword>
<feature type="region of interest" description="Disordered" evidence="1">
    <location>
        <begin position="46"/>
        <end position="118"/>
    </location>
</feature>
<sequence length="458" mass="51452">MTTSSSKTGKNLIENYKVNIELPDSLPCPLQLNSNPKLSKSQEYFDNDTLFGSDDDSDDIIFAHQESSKVKEHSNSRSGRSSQHSKESSTPKRRKRTNFVSPVKKGSPQSKKSSIIWDDSDDEDLKRIETTYRDPDFAQYQDSSDTDDDNIKPRINDESWNSSSPVQDSPPNGFAIKLPNAISPPKSPGIENPRLLKAKQKLSNRIYSPPNGVPQPSPPSSPVPRNRPYIRRGTPPQDKRVKTDNLGSDTTVSDSNITGDEQSENIIKKGEAKLDVKAAEHQEDSLSIGQILKYTISIEIKNKLGFPRYFFKIFNENDALFSFKTKKIVDNQSIFIEKGSDPHISSENAEGVILIANNIKDFSLRGKSLQGKELITLRILEKDHIKLFWYNSESQTQSTSLKAIFTKGSIETVDIVDGKKNIWAKFTLLSSNTFTSECFSRFDPMSIITIAFVLFVNK</sequence>